<reference evidence="2" key="1">
    <citation type="submission" date="2020-11" db="EMBL/GenBank/DDBJ databases">
        <title>Nocardioides sp. CBS4Y-1, whole genome shotgun sequence.</title>
        <authorList>
            <person name="Tuo L."/>
        </authorList>
    </citation>
    <scope>NUCLEOTIDE SEQUENCE</scope>
    <source>
        <strain evidence="2">CBS4Y-1</strain>
    </source>
</reference>
<dbReference type="InterPro" id="IPR043426">
    <property type="entry name" value="MltB-like"/>
</dbReference>
<dbReference type="PANTHER" id="PTHR30163:SF8">
    <property type="entry name" value="LYTIC MUREIN TRANSGLYCOSYLASE"/>
    <property type="match status" value="1"/>
</dbReference>
<dbReference type="GO" id="GO:0008933">
    <property type="term" value="F:peptidoglycan lytic transglycosylase activity"/>
    <property type="evidence" value="ECO:0007669"/>
    <property type="project" value="TreeGrafter"/>
</dbReference>
<accession>A0A930USZ5</accession>
<keyword evidence="3" id="KW-1185">Reference proteome</keyword>
<evidence type="ECO:0000313" key="3">
    <source>
        <dbReference type="Proteomes" id="UP000656804"/>
    </source>
</evidence>
<dbReference type="InterPro" id="IPR031304">
    <property type="entry name" value="SLT_2"/>
</dbReference>
<feature type="domain" description="Transglycosylase SLT" evidence="1">
    <location>
        <begin position="163"/>
        <end position="210"/>
    </location>
</feature>
<name>A0A930USZ5_9ACTN</name>
<dbReference type="GO" id="GO:0009253">
    <property type="term" value="P:peptidoglycan catabolic process"/>
    <property type="evidence" value="ECO:0007669"/>
    <property type="project" value="TreeGrafter"/>
</dbReference>
<proteinExistence type="predicted"/>
<dbReference type="EMBL" id="JADIVZ010000001">
    <property type="protein sequence ID" value="MBF4160288.1"/>
    <property type="molecule type" value="Genomic_DNA"/>
</dbReference>
<dbReference type="AlphaFoldDB" id="A0A930USZ5"/>
<dbReference type="Gene3D" id="1.10.530.10">
    <property type="match status" value="1"/>
</dbReference>
<comment type="caution">
    <text evidence="2">The sequence shown here is derived from an EMBL/GenBank/DDBJ whole genome shotgun (WGS) entry which is preliminary data.</text>
</comment>
<protein>
    <submittedName>
        <fullName evidence="2">Lytic murein transglycosylase</fullName>
    </submittedName>
</protein>
<dbReference type="Pfam" id="PF13406">
    <property type="entry name" value="SLT_2"/>
    <property type="match status" value="1"/>
</dbReference>
<evidence type="ECO:0000313" key="2">
    <source>
        <dbReference type="EMBL" id="MBF4160288.1"/>
    </source>
</evidence>
<dbReference type="InterPro" id="IPR023346">
    <property type="entry name" value="Lysozyme-like_dom_sf"/>
</dbReference>
<sequence length="250" mass="26397">MRGPRAIAVFASLLLALSLAAVGVSHLYRPERTLDLTPPQAYMPAPQPASGLAGRGHRDGRRGQLVSQRWVETIAARTGIPKPALRAYADAQLGETDGCDIGWTTLAGIGWVESQHGTIGGRRLRADGTSSRPVIGPALDGSGDFAAIRSTAQSTAWHGDPTWEHAVGPMQFLRSSFDPWATDGDGDGTADPLDLDDAAATAASYLCASGADLDTGAGWSGAVLSYNRSGEYVDLVRRTADTYARRAERH</sequence>
<dbReference type="PANTHER" id="PTHR30163">
    <property type="entry name" value="MEMBRANE-BOUND LYTIC MUREIN TRANSGLYCOSYLASE B"/>
    <property type="match status" value="1"/>
</dbReference>
<gene>
    <name evidence="2" type="ORF">ISG29_01200</name>
</gene>
<evidence type="ECO:0000259" key="1">
    <source>
        <dbReference type="Pfam" id="PF13406"/>
    </source>
</evidence>
<dbReference type="Proteomes" id="UP000656804">
    <property type="component" value="Unassembled WGS sequence"/>
</dbReference>
<organism evidence="2 3">
    <name type="scientific">Nocardioides acrostichi</name>
    <dbReference type="NCBI Taxonomy" id="2784339"/>
    <lineage>
        <taxon>Bacteria</taxon>
        <taxon>Bacillati</taxon>
        <taxon>Actinomycetota</taxon>
        <taxon>Actinomycetes</taxon>
        <taxon>Propionibacteriales</taxon>
        <taxon>Nocardioidaceae</taxon>
        <taxon>Nocardioides</taxon>
    </lineage>
</organism>
<dbReference type="SUPFAM" id="SSF53955">
    <property type="entry name" value="Lysozyme-like"/>
    <property type="match status" value="1"/>
</dbReference>